<protein>
    <submittedName>
        <fullName evidence="2">Ti plasmid pTi15955 T-DNA region</fullName>
    </submittedName>
</protein>
<accession>Q44395</accession>
<evidence type="ECO:0000313" key="2">
    <source>
        <dbReference type="EMBL" id="CAA25178.1"/>
    </source>
</evidence>
<geneLocation type="plasmid" evidence="2">
    <name>Ti</name>
</geneLocation>
<feature type="compositionally biased region" description="Basic residues" evidence="1">
    <location>
        <begin position="63"/>
        <end position="84"/>
    </location>
</feature>
<proteinExistence type="predicted"/>
<sequence length="147" mass="16844">MARYLLLPTARNSERTRIEHRDPSDALGRHERDADHDEPPRGHRGQSLHVLSGSPAIRQCDGRRRRSRRPRRRSPPKWRHKYGHAQRLSRFVADGARDAEARSDAQASVRLPRSWRWPDQGHSPKSCMIGSKPSGGNCRAVLPSPRR</sequence>
<feature type="compositionally biased region" description="Basic and acidic residues" evidence="1">
    <location>
        <begin position="12"/>
        <end position="41"/>
    </location>
</feature>
<name>Q44395_AGRTU</name>
<dbReference type="PIR" id="S28698">
    <property type="entry name" value="S28698"/>
</dbReference>
<organism evidence="2">
    <name type="scientific">Agrobacterium tumefaciens</name>
    <dbReference type="NCBI Taxonomy" id="358"/>
    <lineage>
        <taxon>Bacteria</taxon>
        <taxon>Pseudomonadati</taxon>
        <taxon>Pseudomonadota</taxon>
        <taxon>Alphaproteobacteria</taxon>
        <taxon>Hyphomicrobiales</taxon>
        <taxon>Rhizobiaceae</taxon>
        <taxon>Rhizobium/Agrobacterium group</taxon>
        <taxon>Agrobacterium</taxon>
        <taxon>Agrobacterium tumefaciens complex</taxon>
    </lineage>
</organism>
<reference evidence="2" key="3">
    <citation type="journal article" date="1993" name="Plant J.">
        <title>Tissue-specific and wound-inducible pattern of expression of the mannopine synthase promoter is determined by the interaction between positive and negative cis-regulatory elements.</title>
        <authorList>
            <person name="Guevara-Garcia A."/>
            <person name="Mosqueda-cano G."/>
            <person name="Argueello-Astorga G."/>
            <person name="Simpson J."/>
            <person name="Herrera-Estrella L."/>
        </authorList>
    </citation>
    <scope>NUCLEOTIDE SEQUENCE</scope>
    <source>
        <plasmid evidence="2">Ti</plasmid>
    </source>
</reference>
<evidence type="ECO:0000256" key="1">
    <source>
        <dbReference type="SAM" id="MobiDB-lite"/>
    </source>
</evidence>
<keyword evidence="2" id="KW-0614">Plasmid</keyword>
<reference evidence="2" key="1">
    <citation type="journal article" date="1983" name="Plant Mol. Biol.">
        <title>Nucleotide sequence of the T-DNA region from the Agrobacterium tumefaciens octopine Ti plasmid pTi15955.</title>
        <authorList>
            <person name="Barker R.F."/>
            <person name="Idler K.B."/>
            <person name="Thompson D.V."/>
            <person name="Kemp J.D."/>
        </authorList>
    </citation>
    <scope>NUCLEOTIDE SEQUENCE</scope>
    <source>
        <plasmid evidence="2">Ti</plasmid>
    </source>
</reference>
<feature type="region of interest" description="Disordered" evidence="1">
    <location>
        <begin position="1"/>
        <end position="147"/>
    </location>
</feature>
<dbReference type="EMBL" id="X00493">
    <property type="protein sequence ID" value="CAA25178.1"/>
    <property type="molecule type" value="Genomic_DNA"/>
</dbReference>
<dbReference type="AlphaFoldDB" id="Q44395"/>
<reference evidence="2" key="2">
    <citation type="journal article" date="1993" name="Mol. Microbiol.">
        <title>The virA promoter is a host-range determinant in Agrobacterium tumefaciens.</title>
        <authorList>
            <person name="Turk S.C.H.J."/>
            <person name="Nester E.W."/>
            <person name="Hooykaas P.J.J."/>
        </authorList>
    </citation>
    <scope>NUCLEOTIDE SEQUENCE</scope>
    <source>
        <plasmid evidence="2">Ti</plasmid>
    </source>
</reference>